<evidence type="ECO:0000313" key="1">
    <source>
        <dbReference type="EMBL" id="AMY69358.1"/>
    </source>
</evidence>
<dbReference type="KEGG" id="daa:AKL17_2112"/>
<accession>A0A159Z4U5</accession>
<organism evidence="1 2">
    <name type="scientific">Frigidibacter mobilis</name>
    <dbReference type="NCBI Taxonomy" id="1335048"/>
    <lineage>
        <taxon>Bacteria</taxon>
        <taxon>Pseudomonadati</taxon>
        <taxon>Pseudomonadota</taxon>
        <taxon>Alphaproteobacteria</taxon>
        <taxon>Rhodobacterales</taxon>
        <taxon>Paracoccaceae</taxon>
        <taxon>Frigidibacter</taxon>
    </lineage>
</organism>
<dbReference type="OrthoDB" id="5917942at2"/>
<dbReference type="Proteomes" id="UP000076128">
    <property type="component" value="Chromosome"/>
</dbReference>
<dbReference type="AlphaFoldDB" id="A0A159Z4U5"/>
<proteinExistence type="predicted"/>
<protein>
    <recommendedName>
        <fullName evidence="3">PD(D/E)XK endonuclease domain-containing protein</fullName>
    </recommendedName>
</protein>
<reference evidence="1 2" key="1">
    <citation type="submission" date="2015-09" db="EMBL/GenBank/DDBJ databases">
        <title>Complete genome sequence of Defluviimonas alba cai42t isolated from an oilfield in Xinjiang.</title>
        <authorList>
            <person name="Geng S."/>
            <person name="Pan X."/>
            <person name="Wu X."/>
        </authorList>
    </citation>
    <scope>NUCLEOTIDE SEQUENCE [LARGE SCALE GENOMIC DNA]</scope>
    <source>
        <strain evidence="2">cai42</strain>
    </source>
</reference>
<gene>
    <name evidence="1" type="ORF">AKL17_2112</name>
</gene>
<dbReference type="RefSeq" id="WP_066813018.1">
    <property type="nucleotide sequence ID" value="NZ_CP012661.1"/>
</dbReference>
<name>A0A159Z4U5_9RHOB</name>
<keyword evidence="2" id="KW-1185">Reference proteome</keyword>
<dbReference type="EMBL" id="CP012661">
    <property type="protein sequence ID" value="AMY69358.1"/>
    <property type="molecule type" value="Genomic_DNA"/>
</dbReference>
<evidence type="ECO:0008006" key="3">
    <source>
        <dbReference type="Google" id="ProtNLM"/>
    </source>
</evidence>
<dbReference type="STRING" id="1335048.AKL17_2112"/>
<evidence type="ECO:0000313" key="2">
    <source>
        <dbReference type="Proteomes" id="UP000076128"/>
    </source>
</evidence>
<sequence length="175" mass="19320">MSRHWLMSSQREQSLEYVLLGALCQEMWKRGSPLDILRSHTDQSGYDLVLDTGSTLRFVQLKSSYLGATTASQGVNVALAGKPGGCIIWLRFAEADLSLDHFLFFGAAEPGGPLPDLGERAVRHTKGNAEGIKAIRPGLRSLPRNRFERVDNIQALADRLFGRHQTTNEGSSCQH</sequence>